<reference evidence="12" key="1">
    <citation type="submission" date="2016-11" db="UniProtKB">
        <authorList>
            <consortium name="WormBaseParasite"/>
        </authorList>
    </citation>
    <scope>IDENTIFICATION</scope>
</reference>
<keyword evidence="7 8" id="KW-0539">Nucleus</keyword>
<dbReference type="AlphaFoldDB" id="A0A1I7WLI5"/>
<evidence type="ECO:0000313" key="12">
    <source>
        <dbReference type="WBParaSite" id="Hba_05989"/>
    </source>
</evidence>
<feature type="compositionally biased region" description="Basic and acidic residues" evidence="9">
    <location>
        <begin position="172"/>
        <end position="184"/>
    </location>
</feature>
<comment type="subcellular location">
    <subcellularLocation>
        <location evidence="1 8">Nucleus</location>
    </subcellularLocation>
</comment>
<dbReference type="PANTHER" id="PTHR12942">
    <property type="entry name" value="STEP II SPLICING FACTOR SLU7"/>
    <property type="match status" value="1"/>
</dbReference>
<dbReference type="GO" id="GO:0000398">
    <property type="term" value="P:mRNA splicing, via spliceosome"/>
    <property type="evidence" value="ECO:0007669"/>
    <property type="project" value="UniProtKB-UniRule"/>
</dbReference>
<evidence type="ECO:0000256" key="4">
    <source>
        <dbReference type="ARBA" id="ARBA00022664"/>
    </source>
</evidence>
<feature type="domain" description="Pre-mRNA-splicing factor SLU7" evidence="10">
    <location>
        <begin position="13"/>
        <end position="91"/>
    </location>
</feature>
<keyword evidence="11" id="KW-1185">Reference proteome</keyword>
<comment type="function">
    <text evidence="8">Involved in pre-mRNA splicing.</text>
</comment>
<dbReference type="PANTHER" id="PTHR12942:SF2">
    <property type="entry name" value="PRE-MRNA-SPLICING FACTOR SLU7"/>
    <property type="match status" value="1"/>
</dbReference>
<evidence type="ECO:0000256" key="2">
    <source>
        <dbReference type="ARBA" id="ARBA00007203"/>
    </source>
</evidence>
<dbReference type="Pfam" id="PF11708">
    <property type="entry name" value="Slu7"/>
    <property type="match status" value="1"/>
</dbReference>
<feature type="compositionally biased region" description="Basic residues" evidence="9">
    <location>
        <begin position="185"/>
        <end position="195"/>
    </location>
</feature>
<comment type="similarity">
    <text evidence="2 8">Belongs to the SLU7 family.</text>
</comment>
<protein>
    <recommendedName>
        <fullName evidence="3 8">Pre-mRNA-splicing factor SLU7</fullName>
    </recommendedName>
</protein>
<accession>A0A1I7WLI5</accession>
<evidence type="ECO:0000313" key="11">
    <source>
        <dbReference type="Proteomes" id="UP000095283"/>
    </source>
</evidence>
<dbReference type="GO" id="GO:0030628">
    <property type="term" value="F:pre-mRNA 3'-splice site binding"/>
    <property type="evidence" value="ECO:0007669"/>
    <property type="project" value="UniProtKB-UniRule"/>
</dbReference>
<proteinExistence type="inferred from homology"/>
<feature type="region of interest" description="Disordered" evidence="9">
    <location>
        <begin position="161"/>
        <end position="195"/>
    </location>
</feature>
<sequence>MRIILLAIFYGPEFNKEKTTARDKAKIELLEKYGGEEHLAVPPKELLLGQTENYVEYSRKGKIVKGGESPKIKSRYEEDVYPLNHTSVFGSYWTDGQWGYKCCHSLMKNLYCIRIDGLKTFENIVKADSRPKRRLYIYYYYHCYTESSIVVLVELSTSMSDVNGQSDSEDEMKEKEVRERDSKRREKRQRRKQGLGVKRRMKGMLFLSVFFCQFYDFFQISNTCYLLSFLY</sequence>
<evidence type="ECO:0000256" key="3">
    <source>
        <dbReference type="ARBA" id="ARBA00021377"/>
    </source>
</evidence>
<dbReference type="InterPro" id="IPR039974">
    <property type="entry name" value="Splicing_factor_SLU7"/>
</dbReference>
<comment type="subunit">
    <text evidence="8">Associated with the spliceosome.</text>
</comment>
<evidence type="ECO:0000256" key="1">
    <source>
        <dbReference type="ARBA" id="ARBA00004123"/>
    </source>
</evidence>
<evidence type="ECO:0000256" key="9">
    <source>
        <dbReference type="SAM" id="MobiDB-lite"/>
    </source>
</evidence>
<keyword evidence="4 8" id="KW-0507">mRNA processing</keyword>
<evidence type="ECO:0000256" key="5">
    <source>
        <dbReference type="ARBA" id="ARBA00022728"/>
    </source>
</evidence>
<evidence type="ECO:0000256" key="6">
    <source>
        <dbReference type="ARBA" id="ARBA00023187"/>
    </source>
</evidence>
<dbReference type="InterPro" id="IPR021715">
    <property type="entry name" value="Slu7_dom"/>
</dbReference>
<evidence type="ECO:0000259" key="10">
    <source>
        <dbReference type="Pfam" id="PF11708"/>
    </source>
</evidence>
<name>A0A1I7WLI5_HETBA</name>
<keyword evidence="5 8" id="KW-0747">Spliceosome</keyword>
<evidence type="ECO:0000256" key="8">
    <source>
        <dbReference type="RuleBase" id="RU367071"/>
    </source>
</evidence>
<keyword evidence="6 8" id="KW-0508">mRNA splicing</keyword>
<evidence type="ECO:0000256" key="7">
    <source>
        <dbReference type="ARBA" id="ARBA00023242"/>
    </source>
</evidence>
<organism evidence="11 12">
    <name type="scientific">Heterorhabditis bacteriophora</name>
    <name type="common">Entomopathogenic nematode worm</name>
    <dbReference type="NCBI Taxonomy" id="37862"/>
    <lineage>
        <taxon>Eukaryota</taxon>
        <taxon>Metazoa</taxon>
        <taxon>Ecdysozoa</taxon>
        <taxon>Nematoda</taxon>
        <taxon>Chromadorea</taxon>
        <taxon>Rhabditida</taxon>
        <taxon>Rhabditina</taxon>
        <taxon>Rhabditomorpha</taxon>
        <taxon>Strongyloidea</taxon>
        <taxon>Heterorhabditidae</taxon>
        <taxon>Heterorhabditis</taxon>
    </lineage>
</organism>
<dbReference type="WBParaSite" id="Hba_05989">
    <property type="protein sequence ID" value="Hba_05989"/>
    <property type="gene ID" value="Hba_05989"/>
</dbReference>
<dbReference type="GO" id="GO:0005681">
    <property type="term" value="C:spliceosomal complex"/>
    <property type="evidence" value="ECO:0007669"/>
    <property type="project" value="UniProtKB-UniRule"/>
</dbReference>
<dbReference type="Proteomes" id="UP000095283">
    <property type="component" value="Unplaced"/>
</dbReference>